<dbReference type="SMART" id="SM00347">
    <property type="entry name" value="HTH_MARR"/>
    <property type="match status" value="1"/>
</dbReference>
<dbReference type="Gene3D" id="1.10.10.10">
    <property type="entry name" value="Winged helix-like DNA-binding domain superfamily/Winged helix DNA-binding domain"/>
    <property type="match status" value="1"/>
</dbReference>
<comment type="caution">
    <text evidence="2">The sequence shown here is derived from an EMBL/GenBank/DDBJ whole genome shotgun (WGS) entry which is preliminary data.</text>
</comment>
<dbReference type="InterPro" id="IPR036390">
    <property type="entry name" value="WH_DNA-bd_sf"/>
</dbReference>
<feature type="domain" description="HTH marR-type" evidence="1">
    <location>
        <begin position="11"/>
        <end position="147"/>
    </location>
</feature>
<dbReference type="InterPro" id="IPR036388">
    <property type="entry name" value="WH-like_DNA-bd_sf"/>
</dbReference>
<dbReference type="EMBL" id="JBHTAC010000016">
    <property type="protein sequence ID" value="MFC7244379.1"/>
    <property type="molecule type" value="Genomic_DNA"/>
</dbReference>
<dbReference type="Proteomes" id="UP001596392">
    <property type="component" value="Unassembled WGS sequence"/>
</dbReference>
<evidence type="ECO:0000313" key="3">
    <source>
        <dbReference type="Proteomes" id="UP001596392"/>
    </source>
</evidence>
<dbReference type="InterPro" id="IPR000835">
    <property type="entry name" value="HTH_MarR-typ"/>
</dbReference>
<proteinExistence type="predicted"/>
<reference evidence="3" key="1">
    <citation type="journal article" date="2019" name="Int. J. Syst. Evol. Microbiol.">
        <title>The Global Catalogue of Microorganisms (GCM) 10K type strain sequencing project: providing services to taxonomists for standard genome sequencing and annotation.</title>
        <authorList>
            <consortium name="The Broad Institute Genomics Platform"/>
            <consortium name="The Broad Institute Genome Sequencing Center for Infectious Disease"/>
            <person name="Wu L."/>
            <person name="Ma J."/>
        </authorList>
    </citation>
    <scope>NUCLEOTIDE SEQUENCE [LARGE SCALE GENOMIC DNA]</scope>
    <source>
        <strain evidence="3">CGMCC 1.9106</strain>
    </source>
</reference>
<keyword evidence="3" id="KW-1185">Reference proteome</keyword>
<dbReference type="PRINTS" id="PR00598">
    <property type="entry name" value="HTHMARR"/>
</dbReference>
<dbReference type="PANTHER" id="PTHR33164:SF99">
    <property type="entry name" value="MARR FAMILY REGULATORY PROTEIN"/>
    <property type="match status" value="1"/>
</dbReference>
<sequence>MTEPRWLDEKQARAWRGYRRMRALLDLQITRDLANDSGLSDADYDVLSNLSETSPHRLRLTELAGTMLWSKSRLSHHLTRMQQRGLVDREECVGDARGSIIVLTEAGLRAIEEAAPHHVASVRRHMIDLLTEDEIAALDALTHRVITRLTTPT</sequence>
<dbReference type="PANTHER" id="PTHR33164">
    <property type="entry name" value="TRANSCRIPTIONAL REGULATOR, MARR FAMILY"/>
    <property type="match status" value="1"/>
</dbReference>
<evidence type="ECO:0000313" key="2">
    <source>
        <dbReference type="EMBL" id="MFC7244379.1"/>
    </source>
</evidence>
<gene>
    <name evidence="2" type="ORF">ACFQO7_18035</name>
</gene>
<protein>
    <submittedName>
        <fullName evidence="2">MarR family winged helix-turn-helix transcriptional regulator</fullName>
    </submittedName>
</protein>
<dbReference type="SUPFAM" id="SSF46785">
    <property type="entry name" value="Winged helix' DNA-binding domain"/>
    <property type="match status" value="1"/>
</dbReference>
<dbReference type="InterPro" id="IPR039422">
    <property type="entry name" value="MarR/SlyA-like"/>
</dbReference>
<organism evidence="2 3">
    <name type="scientific">Catellatospora aurea</name>
    <dbReference type="NCBI Taxonomy" id="1337874"/>
    <lineage>
        <taxon>Bacteria</taxon>
        <taxon>Bacillati</taxon>
        <taxon>Actinomycetota</taxon>
        <taxon>Actinomycetes</taxon>
        <taxon>Micromonosporales</taxon>
        <taxon>Micromonosporaceae</taxon>
        <taxon>Catellatospora</taxon>
    </lineage>
</organism>
<dbReference type="RefSeq" id="WP_376807426.1">
    <property type="nucleotide sequence ID" value="NZ_JBHTAC010000016.1"/>
</dbReference>
<name>A0ABW2GWN6_9ACTN</name>
<evidence type="ECO:0000259" key="1">
    <source>
        <dbReference type="PROSITE" id="PS50995"/>
    </source>
</evidence>
<dbReference type="PROSITE" id="PS50995">
    <property type="entry name" value="HTH_MARR_2"/>
    <property type="match status" value="1"/>
</dbReference>
<accession>A0ABW2GWN6</accession>
<dbReference type="Pfam" id="PF12802">
    <property type="entry name" value="MarR_2"/>
    <property type="match status" value="1"/>
</dbReference>